<protein>
    <submittedName>
        <fullName evidence="6">TetR/AcrR family transcriptional regulator</fullName>
    </submittedName>
</protein>
<dbReference type="RefSeq" id="WP_378259843.1">
    <property type="nucleotide sequence ID" value="NZ_JBHSIT010000008.1"/>
</dbReference>
<keyword evidence="1" id="KW-0805">Transcription regulation</keyword>
<keyword evidence="2 4" id="KW-0238">DNA-binding</keyword>
<sequence length="190" mass="20984">MARPRTFDEARAVEAAADAFRRTGYEGTSTDALCAATGLRRSSIYNAFTSKHDLFMRALRQYVETATGRIVELMEDEAPLREKVRELLDRIVREECEDGLGCLVVNTSIELAPRDAEVAMLLERDYRRRFEAVRAACARAVRDGEISAERSPEALAHFVLSQVSGIRVAARYGAARAEMESVAAIAVAAL</sequence>
<evidence type="ECO:0000256" key="4">
    <source>
        <dbReference type="PROSITE-ProRule" id="PRU00335"/>
    </source>
</evidence>
<dbReference type="PANTHER" id="PTHR47506">
    <property type="entry name" value="TRANSCRIPTIONAL REGULATORY PROTEIN"/>
    <property type="match status" value="1"/>
</dbReference>
<evidence type="ECO:0000259" key="5">
    <source>
        <dbReference type="PROSITE" id="PS50977"/>
    </source>
</evidence>
<dbReference type="SUPFAM" id="SSF48498">
    <property type="entry name" value="Tetracyclin repressor-like, C-terminal domain"/>
    <property type="match status" value="1"/>
</dbReference>
<feature type="domain" description="HTH tetR-type" evidence="5">
    <location>
        <begin position="6"/>
        <end position="66"/>
    </location>
</feature>
<dbReference type="Gene3D" id="1.10.10.60">
    <property type="entry name" value="Homeodomain-like"/>
    <property type="match status" value="1"/>
</dbReference>
<name>A0ABV9U4S2_9ACTN</name>
<comment type="caution">
    <text evidence="6">The sequence shown here is derived from an EMBL/GenBank/DDBJ whole genome shotgun (WGS) entry which is preliminary data.</text>
</comment>
<proteinExistence type="predicted"/>
<evidence type="ECO:0000256" key="1">
    <source>
        <dbReference type="ARBA" id="ARBA00023015"/>
    </source>
</evidence>
<evidence type="ECO:0000313" key="7">
    <source>
        <dbReference type="Proteomes" id="UP001595872"/>
    </source>
</evidence>
<dbReference type="EMBL" id="JBHSIT010000008">
    <property type="protein sequence ID" value="MFC4911199.1"/>
    <property type="molecule type" value="Genomic_DNA"/>
</dbReference>
<dbReference type="Gene3D" id="1.10.357.10">
    <property type="entry name" value="Tetracycline Repressor, domain 2"/>
    <property type="match status" value="1"/>
</dbReference>
<dbReference type="Proteomes" id="UP001595872">
    <property type="component" value="Unassembled WGS sequence"/>
</dbReference>
<keyword evidence="3" id="KW-0804">Transcription</keyword>
<organism evidence="6 7">
    <name type="scientific">Actinomadura gamaensis</name>
    <dbReference type="NCBI Taxonomy" id="1763541"/>
    <lineage>
        <taxon>Bacteria</taxon>
        <taxon>Bacillati</taxon>
        <taxon>Actinomycetota</taxon>
        <taxon>Actinomycetes</taxon>
        <taxon>Streptosporangiales</taxon>
        <taxon>Thermomonosporaceae</taxon>
        <taxon>Actinomadura</taxon>
    </lineage>
</organism>
<dbReference type="SUPFAM" id="SSF46689">
    <property type="entry name" value="Homeodomain-like"/>
    <property type="match status" value="1"/>
</dbReference>
<evidence type="ECO:0000256" key="2">
    <source>
        <dbReference type="ARBA" id="ARBA00023125"/>
    </source>
</evidence>
<dbReference type="Pfam" id="PF00440">
    <property type="entry name" value="TetR_N"/>
    <property type="match status" value="1"/>
</dbReference>
<evidence type="ECO:0000256" key="3">
    <source>
        <dbReference type="ARBA" id="ARBA00023163"/>
    </source>
</evidence>
<dbReference type="Pfam" id="PF16925">
    <property type="entry name" value="TetR_C_13"/>
    <property type="match status" value="1"/>
</dbReference>
<dbReference type="InterPro" id="IPR036271">
    <property type="entry name" value="Tet_transcr_reg_TetR-rel_C_sf"/>
</dbReference>
<dbReference type="PANTHER" id="PTHR47506:SF1">
    <property type="entry name" value="HTH-TYPE TRANSCRIPTIONAL REGULATOR YJDC"/>
    <property type="match status" value="1"/>
</dbReference>
<accession>A0ABV9U4S2</accession>
<reference evidence="7" key="1">
    <citation type="journal article" date="2019" name="Int. J. Syst. Evol. Microbiol.">
        <title>The Global Catalogue of Microorganisms (GCM) 10K type strain sequencing project: providing services to taxonomists for standard genome sequencing and annotation.</title>
        <authorList>
            <consortium name="The Broad Institute Genomics Platform"/>
            <consortium name="The Broad Institute Genome Sequencing Center for Infectious Disease"/>
            <person name="Wu L."/>
            <person name="Ma J."/>
        </authorList>
    </citation>
    <scope>NUCLEOTIDE SEQUENCE [LARGE SCALE GENOMIC DNA]</scope>
    <source>
        <strain evidence="7">KLKA75</strain>
    </source>
</reference>
<dbReference type="InterPro" id="IPR001647">
    <property type="entry name" value="HTH_TetR"/>
</dbReference>
<dbReference type="InterPro" id="IPR009057">
    <property type="entry name" value="Homeodomain-like_sf"/>
</dbReference>
<dbReference type="PROSITE" id="PS50977">
    <property type="entry name" value="HTH_TETR_2"/>
    <property type="match status" value="1"/>
</dbReference>
<evidence type="ECO:0000313" key="6">
    <source>
        <dbReference type="EMBL" id="MFC4911199.1"/>
    </source>
</evidence>
<keyword evidence="7" id="KW-1185">Reference proteome</keyword>
<feature type="DNA-binding region" description="H-T-H motif" evidence="4">
    <location>
        <begin position="29"/>
        <end position="48"/>
    </location>
</feature>
<dbReference type="InterPro" id="IPR011075">
    <property type="entry name" value="TetR_C"/>
</dbReference>
<gene>
    <name evidence="6" type="ORF">ACFPCY_28085</name>
</gene>